<dbReference type="SUPFAM" id="SSF51735">
    <property type="entry name" value="NAD(P)-binding Rossmann-fold domains"/>
    <property type="match status" value="1"/>
</dbReference>
<accession>A0A918GJV3</accession>
<keyword evidence="3" id="KW-1185">Reference proteome</keyword>
<evidence type="ECO:0000313" key="3">
    <source>
        <dbReference type="Proteomes" id="UP000660680"/>
    </source>
</evidence>
<comment type="caution">
    <text evidence="2">The sequence shown here is derived from an EMBL/GenBank/DDBJ whole genome shotgun (WGS) entry which is preliminary data.</text>
</comment>
<protein>
    <submittedName>
        <fullName evidence="2">Nucleotide-diphosphate-sugar epimerase</fullName>
    </submittedName>
</protein>
<dbReference type="EMBL" id="BMRB01000003">
    <property type="protein sequence ID" value="GGS42202.1"/>
    <property type="molecule type" value="Genomic_DNA"/>
</dbReference>
<dbReference type="PANTHER" id="PTHR43162">
    <property type="match status" value="1"/>
</dbReference>
<proteinExistence type="predicted"/>
<reference evidence="2" key="2">
    <citation type="submission" date="2020-09" db="EMBL/GenBank/DDBJ databases">
        <authorList>
            <person name="Sun Q."/>
            <person name="Ohkuma M."/>
        </authorList>
    </citation>
    <scope>NUCLEOTIDE SEQUENCE</scope>
    <source>
        <strain evidence="2">JCM 3276</strain>
    </source>
</reference>
<sequence length="280" mass="29234">MADRNTILVTGATGRVGGSAVARLAGTGAAVRALTRNPGAARLPAEVVGGDLADPDSLDAALDGVGAVLLVFPTLAADHAADALIAKLAEQGRRIVYLSAAGVEEATDGILASHARVEALLERSGAEWTFLRAGGFAANTLMWADQIRAGDVVRGFHGAASRALIHEDDIAAVAVRALIDDGHAGGKYHLTGPARLTQVEQVEAIGAALGRELRFEELPPEVAVRELFPGFDEEIARGIVDAHAAMVEHPEPITTTVERITGAPARTFQRWAVDHAGDFR</sequence>
<gene>
    <name evidence="2" type="ORF">GCM10010171_41250</name>
</gene>
<dbReference type="Gene3D" id="3.90.25.10">
    <property type="entry name" value="UDP-galactose 4-epimerase, domain 1"/>
    <property type="match status" value="1"/>
</dbReference>
<dbReference type="PANTHER" id="PTHR43162:SF1">
    <property type="entry name" value="PRESTALK A DIFFERENTIATION PROTEIN A"/>
    <property type="match status" value="1"/>
</dbReference>
<dbReference type="RefSeq" id="WP_189212162.1">
    <property type="nucleotide sequence ID" value="NZ_BMRB01000003.1"/>
</dbReference>
<dbReference type="InterPro" id="IPR036291">
    <property type="entry name" value="NAD(P)-bd_dom_sf"/>
</dbReference>
<dbReference type="InterPro" id="IPR051604">
    <property type="entry name" value="Ergot_Alk_Oxidoreductase"/>
</dbReference>
<reference evidence="2" key="1">
    <citation type="journal article" date="2014" name="Int. J. Syst. Evol. Microbiol.">
        <title>Complete genome sequence of Corynebacterium casei LMG S-19264T (=DSM 44701T), isolated from a smear-ripened cheese.</title>
        <authorList>
            <consortium name="US DOE Joint Genome Institute (JGI-PGF)"/>
            <person name="Walter F."/>
            <person name="Albersmeier A."/>
            <person name="Kalinowski J."/>
            <person name="Ruckert C."/>
        </authorList>
    </citation>
    <scope>NUCLEOTIDE SEQUENCE</scope>
    <source>
        <strain evidence="2">JCM 3276</strain>
    </source>
</reference>
<feature type="domain" description="NmrA-like" evidence="1">
    <location>
        <begin position="5"/>
        <end position="242"/>
    </location>
</feature>
<dbReference type="Gene3D" id="3.40.50.720">
    <property type="entry name" value="NAD(P)-binding Rossmann-like Domain"/>
    <property type="match status" value="1"/>
</dbReference>
<dbReference type="InterPro" id="IPR008030">
    <property type="entry name" value="NmrA-like"/>
</dbReference>
<organism evidence="2 3">
    <name type="scientific">Actinokineospora fastidiosa</name>
    <dbReference type="NCBI Taxonomy" id="1816"/>
    <lineage>
        <taxon>Bacteria</taxon>
        <taxon>Bacillati</taxon>
        <taxon>Actinomycetota</taxon>
        <taxon>Actinomycetes</taxon>
        <taxon>Pseudonocardiales</taxon>
        <taxon>Pseudonocardiaceae</taxon>
        <taxon>Actinokineospora</taxon>
    </lineage>
</organism>
<evidence type="ECO:0000313" key="2">
    <source>
        <dbReference type="EMBL" id="GGS42202.1"/>
    </source>
</evidence>
<evidence type="ECO:0000259" key="1">
    <source>
        <dbReference type="Pfam" id="PF05368"/>
    </source>
</evidence>
<dbReference type="Proteomes" id="UP000660680">
    <property type="component" value="Unassembled WGS sequence"/>
</dbReference>
<dbReference type="Pfam" id="PF05368">
    <property type="entry name" value="NmrA"/>
    <property type="match status" value="1"/>
</dbReference>
<name>A0A918GJV3_9PSEU</name>
<dbReference type="AlphaFoldDB" id="A0A918GJV3"/>